<dbReference type="AlphaFoldDB" id="A0A5J4VEQ3"/>
<gene>
    <name evidence="1" type="ORF">EZS28_023561</name>
</gene>
<organism evidence="1 2">
    <name type="scientific">Streblomastix strix</name>
    <dbReference type="NCBI Taxonomy" id="222440"/>
    <lineage>
        <taxon>Eukaryota</taxon>
        <taxon>Metamonada</taxon>
        <taxon>Preaxostyla</taxon>
        <taxon>Oxymonadida</taxon>
        <taxon>Streblomastigidae</taxon>
        <taxon>Streblomastix</taxon>
    </lineage>
</organism>
<evidence type="ECO:0000313" key="1">
    <source>
        <dbReference type="EMBL" id="KAA6380913.1"/>
    </source>
</evidence>
<name>A0A5J4VEQ3_9EUKA</name>
<dbReference type="EMBL" id="SNRW01007641">
    <property type="protein sequence ID" value="KAA6380913.1"/>
    <property type="molecule type" value="Genomic_DNA"/>
</dbReference>
<accession>A0A5J4VEQ3</accession>
<comment type="caution">
    <text evidence="1">The sequence shown here is derived from an EMBL/GenBank/DDBJ whole genome shotgun (WGS) entry which is preliminary data.</text>
</comment>
<evidence type="ECO:0000313" key="2">
    <source>
        <dbReference type="Proteomes" id="UP000324800"/>
    </source>
</evidence>
<proteinExistence type="predicted"/>
<sequence length="159" mass="17670">MVQTCQINWTITIPAKTFAIQLNETNLEDGEYNKRINFNGLEDSQAPVAKSMTQAEQKYYGKTAEGEEKSEQLRFWLGFSMACGPFHQFQLMRDASALWGTSIYAREQAVISSNSLSDLCTSNSVSVSPLESIINGKRHCGIFIEIPLSDVDTQSATTT</sequence>
<reference evidence="1 2" key="1">
    <citation type="submission" date="2019-03" db="EMBL/GenBank/DDBJ databases">
        <title>Single cell metagenomics reveals metabolic interactions within the superorganism composed of flagellate Streblomastix strix and complex community of Bacteroidetes bacteria on its surface.</title>
        <authorList>
            <person name="Treitli S.C."/>
            <person name="Kolisko M."/>
            <person name="Husnik F."/>
            <person name="Keeling P."/>
            <person name="Hampl V."/>
        </authorList>
    </citation>
    <scope>NUCLEOTIDE SEQUENCE [LARGE SCALE GENOMIC DNA]</scope>
    <source>
        <strain evidence="1">ST1C</strain>
    </source>
</reference>
<dbReference type="Proteomes" id="UP000324800">
    <property type="component" value="Unassembled WGS sequence"/>
</dbReference>
<protein>
    <submittedName>
        <fullName evidence="1">Uncharacterized protein</fullName>
    </submittedName>
</protein>